<dbReference type="SUPFAM" id="SSF56112">
    <property type="entry name" value="Protein kinase-like (PK-like)"/>
    <property type="match status" value="1"/>
</dbReference>
<accession>A0ABR3GIR8</accession>
<sequence length="727" mass="82823">MTHGAGSPGSLTALTELLADFHFQDKLPWFSDQYLSQEAIQNAFTGSCPWFLSIIVAAVLTKFCRGPAFLEGLSRLSNSPDIESDYVGMVLSGICTKLLNSICEPYTNAIGDMNNRISDLREKNDKQRDASDKLRDEKDILRTEKDKGIAGLREKNDKEIADLREEIADLREEIADLREKNDKEIADLREKNDKEIADLREKNDKQRDASDKLRGEKDQQINRLVHEKEEIIDQMQFMQMQNVKRQAAAETIAATVTVTELWNQVLNDKNTESKEILPSIPIEQQVTIADTAMAVGGVYEDEYAMYPPMLSCLAAHLTSARTNNHPGSLVWDTHTKRNLEKRSPDLTITTQDVPDADAHSIIAVWEVKHGSLIKRDYGQLYGYLQLLGRIQPYRRNFVGVLSNLKKNVVIHYRSALGVEPTACKVYRSVSTAYAISYLRECILRDRSYHPATPSFPMYLGTMYCRLGNPLLNVIAAFETPKDLQDPGFRKGKWINPSADTGKYMVVKRTLPATFDRTERSVENEIEKLRFITSQKGHDCLPKLVYHTEDYQEFGITPHGCPVRSGNTGINWPTALRDIIAALQWLHNHQIVHRDVRLDNVIWDGRHAILIDLGESIFVKEDMEPVIYGGGYICCPPSLIGNFRQPYIPRPADDCLAFIQLISMILWPAFWVDIKSRNVTSAYAKEAQKLTRFWESIAKSPYFKVYLEAAKRAKYEVLERMVELCVYF</sequence>
<dbReference type="EMBL" id="JBBBZM010000069">
    <property type="protein sequence ID" value="KAL0635456.1"/>
    <property type="molecule type" value="Genomic_DNA"/>
</dbReference>
<comment type="caution">
    <text evidence="3">The sequence shown here is derived from an EMBL/GenBank/DDBJ whole genome shotgun (WGS) entry which is preliminary data.</text>
</comment>
<feature type="region of interest" description="Disordered" evidence="1">
    <location>
        <begin position="196"/>
        <end position="217"/>
    </location>
</feature>
<keyword evidence="3" id="KW-0808">Transferase</keyword>
<dbReference type="GO" id="GO:0004674">
    <property type="term" value="F:protein serine/threonine kinase activity"/>
    <property type="evidence" value="ECO:0007669"/>
    <property type="project" value="UniProtKB-KW"/>
</dbReference>
<keyword evidence="3" id="KW-0723">Serine/threonine-protein kinase</keyword>
<dbReference type="Proteomes" id="UP001447188">
    <property type="component" value="Unassembled WGS sequence"/>
</dbReference>
<dbReference type="Pfam" id="PF20713">
    <property type="entry name" value="DUF6826"/>
    <property type="match status" value="1"/>
</dbReference>
<feature type="domain" description="DUF6826" evidence="2">
    <location>
        <begin position="329"/>
        <end position="394"/>
    </location>
</feature>
<evidence type="ECO:0000313" key="4">
    <source>
        <dbReference type="Proteomes" id="UP001447188"/>
    </source>
</evidence>
<organism evidence="3 4">
    <name type="scientific">Discina gigas</name>
    <dbReference type="NCBI Taxonomy" id="1032678"/>
    <lineage>
        <taxon>Eukaryota</taxon>
        <taxon>Fungi</taxon>
        <taxon>Dikarya</taxon>
        <taxon>Ascomycota</taxon>
        <taxon>Pezizomycotina</taxon>
        <taxon>Pezizomycetes</taxon>
        <taxon>Pezizales</taxon>
        <taxon>Discinaceae</taxon>
        <taxon>Discina</taxon>
    </lineage>
</organism>
<protein>
    <submittedName>
        <fullName evidence="3">Serine/threonine protein kinase</fullName>
    </submittedName>
</protein>
<keyword evidence="3" id="KW-0418">Kinase</keyword>
<keyword evidence="4" id="KW-1185">Reference proteome</keyword>
<reference evidence="3 4" key="1">
    <citation type="submission" date="2024-02" db="EMBL/GenBank/DDBJ databases">
        <title>Discinaceae phylogenomics.</title>
        <authorList>
            <person name="Dirks A.C."/>
            <person name="James T.Y."/>
        </authorList>
    </citation>
    <scope>NUCLEOTIDE SEQUENCE [LARGE SCALE GENOMIC DNA]</scope>
    <source>
        <strain evidence="3 4">ACD0624</strain>
    </source>
</reference>
<name>A0ABR3GIR8_9PEZI</name>
<proteinExistence type="predicted"/>
<dbReference type="InterPro" id="IPR011009">
    <property type="entry name" value="Kinase-like_dom_sf"/>
</dbReference>
<evidence type="ECO:0000256" key="1">
    <source>
        <dbReference type="SAM" id="MobiDB-lite"/>
    </source>
</evidence>
<evidence type="ECO:0000313" key="3">
    <source>
        <dbReference type="EMBL" id="KAL0635456.1"/>
    </source>
</evidence>
<dbReference type="InterPro" id="IPR049229">
    <property type="entry name" value="DUF6826"/>
</dbReference>
<evidence type="ECO:0000259" key="2">
    <source>
        <dbReference type="Pfam" id="PF20713"/>
    </source>
</evidence>
<dbReference type="Gene3D" id="1.10.510.10">
    <property type="entry name" value="Transferase(Phosphotransferase) domain 1"/>
    <property type="match status" value="1"/>
</dbReference>
<gene>
    <name evidence="3" type="primary">FUN31_1</name>
    <name evidence="3" type="ORF">Q9L58_005587</name>
</gene>